<dbReference type="PANTHER" id="PTHR47718:SF12">
    <property type="entry name" value="PROTEIN FAR1-RELATED SEQUENCE"/>
    <property type="match status" value="1"/>
</dbReference>
<proteinExistence type="predicted"/>
<keyword evidence="2" id="KW-1133">Transmembrane helix</keyword>
<dbReference type="InterPro" id="IPR018289">
    <property type="entry name" value="MULE_transposase_dom"/>
</dbReference>
<feature type="transmembrane region" description="Helical" evidence="2">
    <location>
        <begin position="173"/>
        <end position="190"/>
    </location>
</feature>
<dbReference type="PANTHER" id="PTHR47718">
    <property type="entry name" value="OS01G0519700 PROTEIN"/>
    <property type="match status" value="1"/>
</dbReference>
<feature type="transmembrane region" description="Helical" evidence="2">
    <location>
        <begin position="202"/>
        <end position="224"/>
    </location>
</feature>
<evidence type="ECO:0000313" key="4">
    <source>
        <dbReference type="EMBL" id="KAJ0209731.1"/>
    </source>
</evidence>
<evidence type="ECO:0000313" key="5">
    <source>
        <dbReference type="Proteomes" id="UP000235145"/>
    </source>
</evidence>
<evidence type="ECO:0000259" key="3">
    <source>
        <dbReference type="Pfam" id="PF10551"/>
    </source>
</evidence>
<evidence type="ECO:0000256" key="1">
    <source>
        <dbReference type="SAM" id="MobiDB-lite"/>
    </source>
</evidence>
<organism evidence="4 5">
    <name type="scientific">Lactuca sativa</name>
    <name type="common">Garden lettuce</name>
    <dbReference type="NCBI Taxonomy" id="4236"/>
    <lineage>
        <taxon>Eukaryota</taxon>
        <taxon>Viridiplantae</taxon>
        <taxon>Streptophyta</taxon>
        <taxon>Embryophyta</taxon>
        <taxon>Tracheophyta</taxon>
        <taxon>Spermatophyta</taxon>
        <taxon>Magnoliopsida</taxon>
        <taxon>eudicotyledons</taxon>
        <taxon>Gunneridae</taxon>
        <taxon>Pentapetalae</taxon>
        <taxon>asterids</taxon>
        <taxon>campanulids</taxon>
        <taxon>Asterales</taxon>
        <taxon>Asteraceae</taxon>
        <taxon>Cichorioideae</taxon>
        <taxon>Cichorieae</taxon>
        <taxon>Lactucinae</taxon>
        <taxon>Lactuca</taxon>
    </lineage>
</organism>
<feature type="region of interest" description="Disordered" evidence="1">
    <location>
        <begin position="1"/>
        <end position="30"/>
    </location>
</feature>
<feature type="compositionally biased region" description="Polar residues" evidence="1">
    <location>
        <begin position="1"/>
        <end position="11"/>
    </location>
</feature>
<reference evidence="4 5" key="1">
    <citation type="journal article" date="2017" name="Nat. Commun.">
        <title>Genome assembly with in vitro proximity ligation data and whole-genome triplication in lettuce.</title>
        <authorList>
            <person name="Reyes-Chin-Wo S."/>
            <person name="Wang Z."/>
            <person name="Yang X."/>
            <person name="Kozik A."/>
            <person name="Arikit S."/>
            <person name="Song C."/>
            <person name="Xia L."/>
            <person name="Froenicke L."/>
            <person name="Lavelle D.O."/>
            <person name="Truco M.J."/>
            <person name="Xia R."/>
            <person name="Zhu S."/>
            <person name="Xu C."/>
            <person name="Xu H."/>
            <person name="Xu X."/>
            <person name="Cox K."/>
            <person name="Korf I."/>
            <person name="Meyers B.C."/>
            <person name="Michelmore R.W."/>
        </authorList>
    </citation>
    <scope>NUCLEOTIDE SEQUENCE [LARGE SCALE GENOMIC DNA]</scope>
    <source>
        <strain evidence="5">cv. Salinas</strain>
        <tissue evidence="4">Seedlings</tissue>
    </source>
</reference>
<dbReference type="AlphaFoldDB" id="A0A9R1VNQ6"/>
<dbReference type="EMBL" id="NBSK02000004">
    <property type="protein sequence ID" value="KAJ0209731.1"/>
    <property type="molecule type" value="Genomic_DNA"/>
</dbReference>
<keyword evidence="5" id="KW-1185">Reference proteome</keyword>
<gene>
    <name evidence="4" type="ORF">LSAT_V11C400198450</name>
</gene>
<keyword evidence="2" id="KW-0812">Transmembrane</keyword>
<accession>A0A9R1VNQ6</accession>
<evidence type="ECO:0000256" key="2">
    <source>
        <dbReference type="SAM" id="Phobius"/>
    </source>
</evidence>
<sequence>MSGKSNASSCESKLFRNESDFSSNDDEMFIPEVPDEMKPKEKDFYNSLKDGVEFYLQYAIEVGFGASMSTIKHCKGEISLRYVICTNQENIIKEDGCPAVITFKRVVLVHCNFRLGAYNICVTRAYTLLSSIKGGYNVSGGTVTDFKNFKMDLNVLDGKSDAQMLIDRMKDRVQYINVMLLVSFGLMRHQEETKKNLEIFYLLMPPIVPTSNILIIILYCMVFVPFTRIDNHRRCVTFGVELLTNEPTESYIWLLKIFVKAFGSWPCMIVTDQDVEMKNAINIVISQSRHRLCMWHINKKLFDKVSKPITIIGMYLTR</sequence>
<keyword evidence="2" id="KW-0472">Membrane</keyword>
<name>A0A9R1VNQ6_LACSA</name>
<comment type="caution">
    <text evidence="4">The sequence shown here is derived from an EMBL/GenBank/DDBJ whole genome shotgun (WGS) entry which is preliminary data.</text>
</comment>
<dbReference type="Proteomes" id="UP000235145">
    <property type="component" value="Unassembled WGS sequence"/>
</dbReference>
<dbReference type="Pfam" id="PF10551">
    <property type="entry name" value="MULE"/>
    <property type="match status" value="1"/>
</dbReference>
<protein>
    <recommendedName>
        <fullName evidence="3">MULE transposase domain-containing protein</fullName>
    </recommendedName>
</protein>
<feature type="domain" description="MULE transposase" evidence="3">
    <location>
        <begin position="219"/>
        <end position="300"/>
    </location>
</feature>